<sequence length="354" mass="39873">MLSRAFLISKRRLIPTLAQSTVSRSSVLFFNNTVAANPLRFNSTVSIPNPTPTPKSNSKVELSSKTTDASNKISGFSAEIDESSIHPNKPKKFQKPQTDGKPRRQRQKITNYQDAKDMGLAPGNILYALVEDPTVDLTTIHEAISKYFTSGIPERTRGPLAQKLFSKLAKVNEKNESKVSNSYHFKKVLNQLLESQTANSSLIDRTVCQLLNEGDFGGALALWIQGLEYVKQYPEAFDNDSRKEPTKDAAVAEDSTKKVAKRRVVPPETQFATTGLISYFLSLKQDTKSELDPEFVKLIIGDLTQKPGFRQIRFSLNRLQHLSEENLNFVIEQWDNFRLSNVDYNKMLPNKESI</sequence>
<comment type="caution">
    <text evidence="2">The sequence shown here is derived from an EMBL/GenBank/DDBJ whole genome shotgun (WGS) entry which is preliminary data.</text>
</comment>
<reference evidence="2" key="1">
    <citation type="submission" date="2023-04" db="EMBL/GenBank/DDBJ databases">
        <title>Ambrosiozyma monospora NBRC 1965.</title>
        <authorList>
            <person name="Ichikawa N."/>
            <person name="Sato H."/>
            <person name="Tonouchi N."/>
        </authorList>
    </citation>
    <scope>NUCLEOTIDE SEQUENCE</scope>
    <source>
        <strain evidence="2">NBRC 1965</strain>
    </source>
</reference>
<gene>
    <name evidence="2" type="ORF">Amon01_000466000</name>
</gene>
<dbReference type="Proteomes" id="UP001165063">
    <property type="component" value="Unassembled WGS sequence"/>
</dbReference>
<evidence type="ECO:0000256" key="1">
    <source>
        <dbReference type="SAM" id="MobiDB-lite"/>
    </source>
</evidence>
<proteinExistence type="predicted"/>
<dbReference type="AlphaFoldDB" id="A0A9W6YYT8"/>
<dbReference type="EMBL" id="BSXU01002307">
    <property type="protein sequence ID" value="GMG36332.1"/>
    <property type="molecule type" value="Genomic_DNA"/>
</dbReference>
<feature type="region of interest" description="Disordered" evidence="1">
    <location>
        <begin position="42"/>
        <end position="108"/>
    </location>
</feature>
<organism evidence="2 3">
    <name type="scientific">Ambrosiozyma monospora</name>
    <name type="common">Yeast</name>
    <name type="synonym">Endomycopsis monosporus</name>
    <dbReference type="NCBI Taxonomy" id="43982"/>
    <lineage>
        <taxon>Eukaryota</taxon>
        <taxon>Fungi</taxon>
        <taxon>Dikarya</taxon>
        <taxon>Ascomycota</taxon>
        <taxon>Saccharomycotina</taxon>
        <taxon>Pichiomycetes</taxon>
        <taxon>Pichiales</taxon>
        <taxon>Pichiaceae</taxon>
        <taxon>Ambrosiozyma</taxon>
    </lineage>
</organism>
<name>A0A9W6YYT8_AMBMO</name>
<feature type="compositionally biased region" description="Polar residues" evidence="1">
    <location>
        <begin position="42"/>
        <end position="74"/>
    </location>
</feature>
<keyword evidence="3" id="KW-1185">Reference proteome</keyword>
<evidence type="ECO:0000313" key="3">
    <source>
        <dbReference type="Proteomes" id="UP001165063"/>
    </source>
</evidence>
<protein>
    <submittedName>
        <fullName evidence="2">Unnamed protein product</fullName>
    </submittedName>
</protein>
<accession>A0A9W6YYT8</accession>
<evidence type="ECO:0000313" key="2">
    <source>
        <dbReference type="EMBL" id="GMG36332.1"/>
    </source>
</evidence>